<sequence>MTGREHISPRTKRDWDPEWSRFDDRCTALRQTRLSSVKTLQTMPRRRTKRLQPVFGVG</sequence>
<organism evidence="1 2">
    <name type="scientific">Novipirellula caenicola</name>
    <dbReference type="NCBI Taxonomy" id="1536901"/>
    <lineage>
        <taxon>Bacteria</taxon>
        <taxon>Pseudomonadati</taxon>
        <taxon>Planctomycetota</taxon>
        <taxon>Planctomycetia</taxon>
        <taxon>Pirellulales</taxon>
        <taxon>Pirellulaceae</taxon>
        <taxon>Novipirellula</taxon>
    </lineage>
</organism>
<name>A0ABP9W2G4_9BACT</name>
<dbReference type="EMBL" id="BAABRO010000042">
    <property type="protein sequence ID" value="GAA5511191.1"/>
    <property type="molecule type" value="Genomic_DNA"/>
</dbReference>
<reference evidence="1 2" key="1">
    <citation type="submission" date="2024-02" db="EMBL/GenBank/DDBJ databases">
        <title>Rhodopirellula caenicola NBRC 110016.</title>
        <authorList>
            <person name="Ichikawa N."/>
            <person name="Katano-Makiyama Y."/>
            <person name="Hidaka K."/>
        </authorList>
    </citation>
    <scope>NUCLEOTIDE SEQUENCE [LARGE SCALE GENOMIC DNA]</scope>
    <source>
        <strain evidence="1 2">NBRC 110016</strain>
    </source>
</reference>
<gene>
    <name evidence="1" type="ORF">Rcae01_06707</name>
</gene>
<protein>
    <submittedName>
        <fullName evidence="1">Uncharacterized protein</fullName>
    </submittedName>
</protein>
<dbReference type="Proteomes" id="UP001416858">
    <property type="component" value="Unassembled WGS sequence"/>
</dbReference>
<accession>A0ABP9W2G4</accession>
<evidence type="ECO:0000313" key="1">
    <source>
        <dbReference type="EMBL" id="GAA5511191.1"/>
    </source>
</evidence>
<evidence type="ECO:0000313" key="2">
    <source>
        <dbReference type="Proteomes" id="UP001416858"/>
    </source>
</evidence>
<proteinExistence type="predicted"/>
<keyword evidence="2" id="KW-1185">Reference proteome</keyword>
<comment type="caution">
    <text evidence="1">The sequence shown here is derived from an EMBL/GenBank/DDBJ whole genome shotgun (WGS) entry which is preliminary data.</text>
</comment>